<accession>A0A0V0RBX1</accession>
<comment type="caution">
    <text evidence="1">The sequence shown here is derived from an EMBL/GenBank/DDBJ whole genome shotgun (WGS) entry which is preliminary data.</text>
</comment>
<proteinExistence type="predicted"/>
<keyword evidence="2" id="KW-1185">Reference proteome</keyword>
<gene>
    <name evidence="1" type="ORF">T07_5041</name>
</gene>
<name>A0A0V0RBX1_9BILA</name>
<protein>
    <submittedName>
        <fullName evidence="1">Uncharacterized protein</fullName>
    </submittedName>
</protein>
<reference evidence="1 2" key="1">
    <citation type="submission" date="2015-01" db="EMBL/GenBank/DDBJ databases">
        <title>Evolution of Trichinella species and genotypes.</title>
        <authorList>
            <person name="Korhonen P.K."/>
            <person name="Edoardo P."/>
            <person name="Giuseppe L.R."/>
            <person name="Gasser R.B."/>
        </authorList>
    </citation>
    <scope>NUCLEOTIDE SEQUENCE [LARGE SCALE GENOMIC DNA]</scope>
    <source>
        <strain evidence="1">ISS37</strain>
    </source>
</reference>
<evidence type="ECO:0000313" key="2">
    <source>
        <dbReference type="Proteomes" id="UP000054630"/>
    </source>
</evidence>
<dbReference type="AlphaFoldDB" id="A0A0V0RBX1"/>
<dbReference type="EMBL" id="JYDL01001000">
    <property type="protein sequence ID" value="KRX11983.1"/>
    <property type="molecule type" value="Genomic_DNA"/>
</dbReference>
<dbReference type="Proteomes" id="UP000054630">
    <property type="component" value="Unassembled WGS sequence"/>
</dbReference>
<sequence>MKRIFHFVEQTLFSGGSTMLLVNNVNLTGSQLI</sequence>
<evidence type="ECO:0000313" key="1">
    <source>
        <dbReference type="EMBL" id="KRX11983.1"/>
    </source>
</evidence>
<organism evidence="1 2">
    <name type="scientific">Trichinella nelsoni</name>
    <dbReference type="NCBI Taxonomy" id="6336"/>
    <lineage>
        <taxon>Eukaryota</taxon>
        <taxon>Metazoa</taxon>
        <taxon>Ecdysozoa</taxon>
        <taxon>Nematoda</taxon>
        <taxon>Enoplea</taxon>
        <taxon>Dorylaimia</taxon>
        <taxon>Trichinellida</taxon>
        <taxon>Trichinellidae</taxon>
        <taxon>Trichinella</taxon>
    </lineage>
</organism>